<evidence type="ECO:0000313" key="1">
    <source>
        <dbReference type="EMBL" id="QJA56926.1"/>
    </source>
</evidence>
<dbReference type="EMBL" id="MT141245">
    <property type="protein sequence ID" value="QJA56926.1"/>
    <property type="molecule type" value="Genomic_DNA"/>
</dbReference>
<proteinExistence type="predicted"/>
<dbReference type="AlphaFoldDB" id="A0A6M3IHC2"/>
<protein>
    <submittedName>
        <fullName evidence="1">Uncharacterized protein</fullName>
    </submittedName>
</protein>
<gene>
    <name evidence="1" type="ORF">MM415B01769_0017</name>
</gene>
<reference evidence="1" key="1">
    <citation type="submission" date="2020-03" db="EMBL/GenBank/DDBJ databases">
        <title>The deep terrestrial virosphere.</title>
        <authorList>
            <person name="Holmfeldt K."/>
            <person name="Nilsson E."/>
            <person name="Simone D."/>
            <person name="Lopez-Fernandez M."/>
            <person name="Wu X."/>
            <person name="de Brujin I."/>
            <person name="Lundin D."/>
            <person name="Andersson A."/>
            <person name="Bertilsson S."/>
            <person name="Dopson M."/>
        </authorList>
    </citation>
    <scope>NUCLEOTIDE SEQUENCE</scope>
    <source>
        <strain evidence="1">MM415B01769</strain>
    </source>
</reference>
<accession>A0A6M3IHC2</accession>
<sequence>MKWLTNATMDEARVDFWKGEEQGRKIERIRQDYGLGDFLELDIRADQMAWITEKLITGLVGVINETKKQINELYQRKLSGPTLIDVEIKVLQDELAEVLEDVAKAIFSEKQLEKLKIDYIEEIIFNGLEDSLGV</sequence>
<organism evidence="1">
    <name type="scientific">viral metagenome</name>
    <dbReference type="NCBI Taxonomy" id="1070528"/>
    <lineage>
        <taxon>unclassified sequences</taxon>
        <taxon>metagenomes</taxon>
        <taxon>organismal metagenomes</taxon>
    </lineage>
</organism>
<name>A0A6M3IHC2_9ZZZZ</name>